<sequence length="292" mass="33887">MGSAAVKSSKKKDKKLSSSQAANGTPKPPKSPDAEKLSNKVYEQELARLQVELVKMQEWIKSTGHRAVVLFEGRDAAGKGGAIKRITECCSPRVVRVVALPAPTEREKTQWYFQRYVHHLPAAGEVVLFDRSWYNRAGVERVMGFCSQDQYQEFMRSCPEFERMLVRSGIKLLKYWFSVSDEEQERRFQKRISDPTRRWKLSPMDLQSRSRWLEYSKAKDAMFAHTDIKQAPWYVVNATNKKKARLNVINHMLEQIPYEDLTPEPIELPPRQDNSGYVRPPMEDQTFVPEIY</sequence>
<dbReference type="AlphaFoldDB" id="A0A518B2I4"/>
<dbReference type="Gene3D" id="3.40.50.300">
    <property type="entry name" value="P-loop containing nucleotide triphosphate hydrolases"/>
    <property type="match status" value="1"/>
</dbReference>
<dbReference type="InterPro" id="IPR016898">
    <property type="entry name" value="Polyphosphate_phosphotransfera"/>
</dbReference>
<evidence type="ECO:0000313" key="8">
    <source>
        <dbReference type="Proteomes" id="UP000317093"/>
    </source>
</evidence>
<dbReference type="OrthoDB" id="9775224at2"/>
<protein>
    <recommendedName>
        <fullName evidence="4">ADP/GDP-polyphosphate phosphotransferase</fullName>
        <ecNumber evidence="4">2.7.4.-</ecNumber>
    </recommendedName>
    <alternativeName>
        <fullName evidence="4">Polyphosphate kinase PPK2</fullName>
    </alternativeName>
</protein>
<dbReference type="GO" id="GO:0008976">
    <property type="term" value="F:polyphosphate kinase activity"/>
    <property type="evidence" value="ECO:0007669"/>
    <property type="project" value="UniProtKB-UniRule"/>
</dbReference>
<dbReference type="RefSeq" id="WP_145257825.1">
    <property type="nucleotide sequence ID" value="NZ_CP036279.1"/>
</dbReference>
<dbReference type="PANTHER" id="PTHR34383">
    <property type="entry name" value="POLYPHOSPHATE:AMP PHOSPHOTRANSFERASE-RELATED"/>
    <property type="match status" value="1"/>
</dbReference>
<comment type="subunit">
    <text evidence="4">Homotetramer.</text>
</comment>
<evidence type="ECO:0000256" key="3">
    <source>
        <dbReference type="ARBA" id="ARBA00022777"/>
    </source>
</evidence>
<dbReference type="PIRSF" id="PIRSF028756">
    <property type="entry name" value="PPK2_prd"/>
    <property type="match status" value="1"/>
</dbReference>
<dbReference type="Proteomes" id="UP000317093">
    <property type="component" value="Chromosome"/>
</dbReference>
<dbReference type="InterPro" id="IPR022488">
    <property type="entry name" value="PPK2-related"/>
</dbReference>
<feature type="domain" description="Polyphosphate kinase-2-related" evidence="6">
    <location>
        <begin position="37"/>
        <end position="260"/>
    </location>
</feature>
<keyword evidence="2 4" id="KW-0808">Transferase</keyword>
<evidence type="ECO:0000256" key="1">
    <source>
        <dbReference type="ARBA" id="ARBA00009924"/>
    </source>
</evidence>
<dbReference type="PANTHER" id="PTHR34383:SF1">
    <property type="entry name" value="ADP-POLYPHOSPHATE PHOSPHOTRANSFERASE"/>
    <property type="match status" value="1"/>
</dbReference>
<comment type="similarity">
    <text evidence="1 4">Belongs to the polyphosphate kinase 2 (PPK2) family. Class I subfamily.</text>
</comment>
<dbReference type="EMBL" id="CP036279">
    <property type="protein sequence ID" value="QDU61199.1"/>
    <property type="molecule type" value="Genomic_DNA"/>
</dbReference>
<evidence type="ECO:0000256" key="5">
    <source>
        <dbReference type="SAM" id="MobiDB-lite"/>
    </source>
</evidence>
<dbReference type="InterPro" id="IPR027417">
    <property type="entry name" value="P-loop_NTPase"/>
</dbReference>
<feature type="region of interest" description="Disordered" evidence="5">
    <location>
        <begin position="1"/>
        <end position="36"/>
    </location>
</feature>
<dbReference type="EC" id="2.7.4.-" evidence="4"/>
<keyword evidence="8" id="KW-1185">Reference proteome</keyword>
<name>A0A518B2I4_9BACT</name>
<proteinExistence type="inferred from homology"/>
<comment type="function">
    <text evidence="4">Uses inorganic polyphosphate (polyP) as a donor to convert GDP to GTP or ADP to ATP.</text>
</comment>
<evidence type="ECO:0000256" key="4">
    <source>
        <dbReference type="RuleBase" id="RU369062"/>
    </source>
</evidence>
<gene>
    <name evidence="7" type="ORF">Pan216_20530</name>
</gene>
<dbReference type="NCBIfam" id="TIGR03707">
    <property type="entry name" value="PPK2_P_aer"/>
    <property type="match status" value="1"/>
</dbReference>
<evidence type="ECO:0000256" key="2">
    <source>
        <dbReference type="ARBA" id="ARBA00022679"/>
    </source>
</evidence>
<dbReference type="KEGG" id="knv:Pan216_20530"/>
<dbReference type="SUPFAM" id="SSF52540">
    <property type="entry name" value="P-loop containing nucleoside triphosphate hydrolases"/>
    <property type="match status" value="1"/>
</dbReference>
<dbReference type="InterPro" id="IPR022486">
    <property type="entry name" value="PPK2_PA0141"/>
</dbReference>
<keyword evidence="3 4" id="KW-0418">Kinase</keyword>
<evidence type="ECO:0000313" key="7">
    <source>
        <dbReference type="EMBL" id="QDU61199.1"/>
    </source>
</evidence>
<accession>A0A518B2I4</accession>
<organism evidence="7 8">
    <name type="scientific">Kolteria novifilia</name>
    <dbReference type="NCBI Taxonomy" id="2527975"/>
    <lineage>
        <taxon>Bacteria</taxon>
        <taxon>Pseudomonadati</taxon>
        <taxon>Planctomycetota</taxon>
        <taxon>Planctomycetia</taxon>
        <taxon>Kolteriales</taxon>
        <taxon>Kolteriaceae</taxon>
        <taxon>Kolteria</taxon>
    </lineage>
</organism>
<dbReference type="Pfam" id="PF03976">
    <property type="entry name" value="PPK2"/>
    <property type="match status" value="1"/>
</dbReference>
<reference evidence="7 8" key="1">
    <citation type="submission" date="2019-02" db="EMBL/GenBank/DDBJ databases">
        <title>Deep-cultivation of Planctomycetes and their phenomic and genomic characterization uncovers novel biology.</title>
        <authorList>
            <person name="Wiegand S."/>
            <person name="Jogler M."/>
            <person name="Boedeker C."/>
            <person name="Pinto D."/>
            <person name="Vollmers J."/>
            <person name="Rivas-Marin E."/>
            <person name="Kohn T."/>
            <person name="Peeters S.H."/>
            <person name="Heuer A."/>
            <person name="Rast P."/>
            <person name="Oberbeckmann S."/>
            <person name="Bunk B."/>
            <person name="Jeske O."/>
            <person name="Meyerdierks A."/>
            <person name="Storesund J.E."/>
            <person name="Kallscheuer N."/>
            <person name="Luecker S."/>
            <person name="Lage O.M."/>
            <person name="Pohl T."/>
            <person name="Merkel B.J."/>
            <person name="Hornburger P."/>
            <person name="Mueller R.-W."/>
            <person name="Bruemmer F."/>
            <person name="Labrenz M."/>
            <person name="Spormann A.M."/>
            <person name="Op den Camp H."/>
            <person name="Overmann J."/>
            <person name="Amann R."/>
            <person name="Jetten M.S.M."/>
            <person name="Mascher T."/>
            <person name="Medema M.H."/>
            <person name="Devos D.P."/>
            <person name="Kaster A.-K."/>
            <person name="Ovreas L."/>
            <person name="Rohde M."/>
            <person name="Galperin M.Y."/>
            <person name="Jogler C."/>
        </authorList>
    </citation>
    <scope>NUCLEOTIDE SEQUENCE [LARGE SCALE GENOMIC DNA]</scope>
    <source>
        <strain evidence="7 8">Pan216</strain>
    </source>
</reference>
<dbReference type="GO" id="GO:0006793">
    <property type="term" value="P:phosphorus metabolic process"/>
    <property type="evidence" value="ECO:0007669"/>
    <property type="project" value="InterPro"/>
</dbReference>
<evidence type="ECO:0000259" key="6">
    <source>
        <dbReference type="Pfam" id="PF03976"/>
    </source>
</evidence>